<protein>
    <recommendedName>
        <fullName evidence="3">DUF2027 domain-containing protein</fullName>
    </recommendedName>
</protein>
<reference evidence="1 2" key="1">
    <citation type="submission" date="2022-02" db="EMBL/GenBank/DDBJ databases">
        <authorList>
            <person name="Min J."/>
        </authorList>
    </citation>
    <scope>NUCLEOTIDE SEQUENCE [LARGE SCALE GENOMIC DNA]</scope>
    <source>
        <strain evidence="1 2">GR10-1</strain>
    </source>
</reference>
<dbReference type="EMBL" id="JAKWBL010000001">
    <property type="protein sequence ID" value="MCH5597176.1"/>
    <property type="molecule type" value="Genomic_DNA"/>
</dbReference>
<keyword evidence="2" id="KW-1185">Reference proteome</keyword>
<organism evidence="1 2">
    <name type="scientific">Niabella ginsengisoli</name>
    <dbReference type="NCBI Taxonomy" id="522298"/>
    <lineage>
        <taxon>Bacteria</taxon>
        <taxon>Pseudomonadati</taxon>
        <taxon>Bacteroidota</taxon>
        <taxon>Chitinophagia</taxon>
        <taxon>Chitinophagales</taxon>
        <taxon>Chitinophagaceae</taxon>
        <taxon>Niabella</taxon>
    </lineage>
</organism>
<gene>
    <name evidence="1" type="ORF">MKP09_04270</name>
</gene>
<evidence type="ECO:0008006" key="3">
    <source>
        <dbReference type="Google" id="ProtNLM"/>
    </source>
</evidence>
<accession>A0ABS9SFN1</accession>
<evidence type="ECO:0000313" key="2">
    <source>
        <dbReference type="Proteomes" id="UP001202248"/>
    </source>
</evidence>
<dbReference type="RefSeq" id="WP_240826580.1">
    <property type="nucleotide sequence ID" value="NZ_JAKWBL010000001.1"/>
</dbReference>
<sequence length="189" mass="22440">MKYQIGDKVLVLHSDEEGVIVDFLNKQMAMIEVRGVRFPVYMDQIDFPYYKQFTQKKKVNQPPPKKYIDDLRREKVVKEERIENGVWLNFLPVMDVDEFGDEYVEKLKVYLVNNTKAVYKFDYKLSFFGDSEFDLKNVVQPFENFYIHDVAFGDMSDSPAFEFDFSQEKAEKNKADHFESVIKLKPKQL</sequence>
<proteinExistence type="predicted"/>
<comment type="caution">
    <text evidence="1">The sequence shown here is derived from an EMBL/GenBank/DDBJ whole genome shotgun (WGS) entry which is preliminary data.</text>
</comment>
<dbReference type="Proteomes" id="UP001202248">
    <property type="component" value="Unassembled WGS sequence"/>
</dbReference>
<dbReference type="InterPro" id="IPR036781">
    <property type="entry name" value="Smr_assoc-like_sf"/>
</dbReference>
<name>A0ABS9SFN1_9BACT</name>
<evidence type="ECO:0000313" key="1">
    <source>
        <dbReference type="EMBL" id="MCH5597176.1"/>
    </source>
</evidence>
<dbReference type="SUPFAM" id="SSF158949">
    <property type="entry name" value="Smr-associated domain-like"/>
    <property type="match status" value="1"/>
</dbReference>